<evidence type="ECO:0000256" key="1">
    <source>
        <dbReference type="SAM" id="Phobius"/>
    </source>
</evidence>
<feature type="transmembrane region" description="Helical" evidence="1">
    <location>
        <begin position="95"/>
        <end position="111"/>
    </location>
</feature>
<proteinExistence type="predicted"/>
<keyword evidence="4" id="KW-1185">Reference proteome</keyword>
<name>A6TKG3_ALKMQ</name>
<evidence type="ECO:0000259" key="2">
    <source>
        <dbReference type="Pfam" id="PF04892"/>
    </source>
</evidence>
<dbReference type="NCBIfam" id="NF037970">
    <property type="entry name" value="vanZ_1"/>
    <property type="match status" value="1"/>
</dbReference>
<dbReference type="InterPro" id="IPR016747">
    <property type="entry name" value="Phosphotransbutyrylase"/>
</dbReference>
<dbReference type="RefSeq" id="WP_011971589.1">
    <property type="nucleotide sequence ID" value="NC_009633.1"/>
</dbReference>
<dbReference type="eggNOG" id="COG5652">
    <property type="taxonomic scope" value="Bacteria"/>
</dbReference>
<dbReference type="STRING" id="293826.Amet_0453"/>
<dbReference type="Proteomes" id="UP000001572">
    <property type="component" value="Chromosome"/>
</dbReference>
<keyword evidence="1" id="KW-0812">Transmembrane</keyword>
<dbReference type="EMBL" id="CP000724">
    <property type="protein sequence ID" value="ABR46681.1"/>
    <property type="molecule type" value="Genomic_DNA"/>
</dbReference>
<organism evidence="3 4">
    <name type="scientific">Alkaliphilus metalliredigens (strain QYMF)</name>
    <dbReference type="NCBI Taxonomy" id="293826"/>
    <lineage>
        <taxon>Bacteria</taxon>
        <taxon>Bacillati</taxon>
        <taxon>Bacillota</taxon>
        <taxon>Clostridia</taxon>
        <taxon>Peptostreptococcales</taxon>
        <taxon>Natronincolaceae</taxon>
        <taxon>Alkaliphilus</taxon>
    </lineage>
</organism>
<sequence>MFKNKKIIVISWIAVLLWMGLIFYLSAQPATQSREVSEGVTEIFMQTVERVAPDVAAELDIRMLNYLIRKNAHFFAYLTLGVLVLNGMRRSGVSGIRGIVIAFFICVLYAISDEVHQLYVPGRSGELRDVLIDSAGAMVGIGLYLGLGKIKKKVMISRV</sequence>
<reference evidence="4" key="1">
    <citation type="journal article" date="2016" name="Genome Announc.">
        <title>Complete genome sequence of Alkaliphilus metalliredigens strain QYMF, an alkaliphilic and metal-reducing bacterium isolated from borax-contaminated leachate ponds.</title>
        <authorList>
            <person name="Hwang C."/>
            <person name="Copeland A."/>
            <person name="Lucas S."/>
            <person name="Lapidus A."/>
            <person name="Barry K."/>
            <person name="Detter J.C."/>
            <person name="Glavina Del Rio T."/>
            <person name="Hammon N."/>
            <person name="Israni S."/>
            <person name="Dalin E."/>
            <person name="Tice H."/>
            <person name="Pitluck S."/>
            <person name="Chertkov O."/>
            <person name="Brettin T."/>
            <person name="Bruce D."/>
            <person name="Han C."/>
            <person name="Schmutz J."/>
            <person name="Larimer F."/>
            <person name="Land M.L."/>
            <person name="Hauser L."/>
            <person name="Kyrpides N."/>
            <person name="Mikhailova N."/>
            <person name="Ye Q."/>
            <person name="Zhou J."/>
            <person name="Richardson P."/>
            <person name="Fields M.W."/>
        </authorList>
    </citation>
    <scope>NUCLEOTIDE SEQUENCE [LARGE SCALE GENOMIC DNA]</scope>
    <source>
        <strain evidence="4">QYMF</strain>
    </source>
</reference>
<dbReference type="AlphaFoldDB" id="A6TKG3"/>
<feature type="transmembrane region" description="Helical" evidence="1">
    <location>
        <begin position="72"/>
        <end position="88"/>
    </location>
</feature>
<keyword evidence="1" id="KW-1133">Transmembrane helix</keyword>
<keyword evidence="1" id="KW-0472">Membrane</keyword>
<evidence type="ECO:0000313" key="4">
    <source>
        <dbReference type="Proteomes" id="UP000001572"/>
    </source>
</evidence>
<dbReference type="PIRSF" id="PIRSF019083">
    <property type="entry name" value="UCP019083_VanZ"/>
    <property type="match status" value="1"/>
</dbReference>
<evidence type="ECO:0000313" key="3">
    <source>
        <dbReference type="EMBL" id="ABR46681.1"/>
    </source>
</evidence>
<dbReference type="HOGENOM" id="CLU_096028_0_3_9"/>
<feature type="transmembrane region" description="Helical" evidence="1">
    <location>
        <begin position="7"/>
        <end position="27"/>
    </location>
</feature>
<dbReference type="Pfam" id="PF04892">
    <property type="entry name" value="VanZ"/>
    <property type="match status" value="1"/>
</dbReference>
<dbReference type="OrthoDB" id="291892at2"/>
<feature type="domain" description="VanZ-like" evidence="2">
    <location>
        <begin position="12"/>
        <end position="145"/>
    </location>
</feature>
<gene>
    <name evidence="3" type="ordered locus">Amet_0453</name>
</gene>
<dbReference type="KEGG" id="amt:Amet_0453"/>
<feature type="transmembrane region" description="Helical" evidence="1">
    <location>
        <begin position="131"/>
        <end position="148"/>
    </location>
</feature>
<accession>A6TKG3</accession>
<dbReference type="InterPro" id="IPR006976">
    <property type="entry name" value="VanZ-like"/>
</dbReference>
<protein>
    <submittedName>
        <fullName evidence="3">VanZ family protein</fullName>
    </submittedName>
</protein>